<dbReference type="AlphaFoldDB" id="A0A158KGP4"/>
<protein>
    <submittedName>
        <fullName evidence="1">Uncharacterized protein</fullName>
    </submittedName>
</protein>
<accession>A0A158KGP4</accession>
<dbReference type="EMBL" id="FCNZ02000065">
    <property type="protein sequence ID" value="SAL80302.1"/>
    <property type="molecule type" value="Genomic_DNA"/>
</dbReference>
<organism evidence="1 2">
    <name type="scientific">Caballeronia telluris</name>
    <dbReference type="NCBI Taxonomy" id="326475"/>
    <lineage>
        <taxon>Bacteria</taxon>
        <taxon>Pseudomonadati</taxon>
        <taxon>Pseudomonadota</taxon>
        <taxon>Betaproteobacteria</taxon>
        <taxon>Burkholderiales</taxon>
        <taxon>Burkholderiaceae</taxon>
        <taxon>Caballeronia</taxon>
    </lineage>
</organism>
<keyword evidence="2" id="KW-1185">Reference proteome</keyword>
<sequence length="79" mass="8838">MDFQYTRSNGLGLTYDVEISLHSEGPELFSYSAVVKREGETLGKEISRKALRAIDPNKAAAEAREQVLQHIENLDADDE</sequence>
<evidence type="ECO:0000313" key="2">
    <source>
        <dbReference type="Proteomes" id="UP000054717"/>
    </source>
</evidence>
<dbReference type="RefSeq" id="WP_087633886.1">
    <property type="nucleotide sequence ID" value="NZ_FCNZ02000065.1"/>
</dbReference>
<name>A0A158KGP4_9BURK</name>
<dbReference type="Proteomes" id="UP000054717">
    <property type="component" value="Unassembled WGS sequence"/>
</dbReference>
<proteinExistence type="predicted"/>
<dbReference type="STRING" id="326475.AWB66_06224"/>
<evidence type="ECO:0000313" key="1">
    <source>
        <dbReference type="EMBL" id="SAL80302.1"/>
    </source>
</evidence>
<reference evidence="1" key="1">
    <citation type="submission" date="2016-01" db="EMBL/GenBank/DDBJ databases">
        <authorList>
            <person name="Peeters Charlotte."/>
        </authorList>
    </citation>
    <scope>NUCLEOTIDE SEQUENCE</scope>
    <source>
        <strain evidence="1">LMG 22936</strain>
    </source>
</reference>
<comment type="caution">
    <text evidence="1">The sequence shown here is derived from an EMBL/GenBank/DDBJ whole genome shotgun (WGS) entry which is preliminary data.</text>
</comment>
<gene>
    <name evidence="1" type="ORF">AWB66_06224</name>
</gene>